<sequence length="90" mass="9806">MTGFTIERRQHPTQDIEVEAVVIDSVDTLRAVRDERNWIEGQLSILTYPTAPPVARIASDPPRYFGTPVNVGDTVLKGPGGDFEVLNAGA</sequence>
<reference evidence="1" key="2">
    <citation type="submission" date="2023-01" db="EMBL/GenBank/DDBJ databases">
        <authorList>
            <person name="Sun Q."/>
            <person name="Evtushenko L."/>
        </authorList>
    </citation>
    <scope>NUCLEOTIDE SEQUENCE</scope>
    <source>
        <strain evidence="1">VKM Ac-1447</strain>
    </source>
</reference>
<dbReference type="EMBL" id="BSEO01000001">
    <property type="protein sequence ID" value="GLJ78658.1"/>
    <property type="molecule type" value="Genomic_DNA"/>
</dbReference>
<organism evidence="1 2">
    <name type="scientific">Microbacterium imperiale</name>
    <dbReference type="NCBI Taxonomy" id="33884"/>
    <lineage>
        <taxon>Bacteria</taxon>
        <taxon>Bacillati</taxon>
        <taxon>Actinomycetota</taxon>
        <taxon>Actinomycetes</taxon>
        <taxon>Micrococcales</taxon>
        <taxon>Microbacteriaceae</taxon>
        <taxon>Microbacterium</taxon>
    </lineage>
</organism>
<dbReference type="AlphaFoldDB" id="A0A9W6M1M7"/>
<evidence type="ECO:0000313" key="2">
    <source>
        <dbReference type="Proteomes" id="UP001142317"/>
    </source>
</evidence>
<proteinExistence type="predicted"/>
<gene>
    <name evidence="1" type="ORF">GCM10017586_03400</name>
</gene>
<dbReference type="Proteomes" id="UP001142317">
    <property type="component" value="Unassembled WGS sequence"/>
</dbReference>
<name>A0A9W6M1M7_9MICO</name>
<reference evidence="1" key="1">
    <citation type="journal article" date="2014" name="Int. J. Syst. Evol. Microbiol.">
        <title>Complete genome sequence of Corynebacterium casei LMG S-19264T (=DSM 44701T), isolated from a smear-ripened cheese.</title>
        <authorList>
            <consortium name="US DOE Joint Genome Institute (JGI-PGF)"/>
            <person name="Walter F."/>
            <person name="Albersmeier A."/>
            <person name="Kalinowski J."/>
            <person name="Ruckert C."/>
        </authorList>
    </citation>
    <scope>NUCLEOTIDE SEQUENCE</scope>
    <source>
        <strain evidence="1">VKM Ac-1447</strain>
    </source>
</reference>
<evidence type="ECO:0000313" key="1">
    <source>
        <dbReference type="EMBL" id="GLJ78658.1"/>
    </source>
</evidence>
<comment type="caution">
    <text evidence="1">The sequence shown here is derived from an EMBL/GenBank/DDBJ whole genome shotgun (WGS) entry which is preliminary data.</text>
</comment>
<keyword evidence="2" id="KW-1185">Reference proteome</keyword>
<dbReference type="RefSeq" id="WP_210005453.1">
    <property type="nucleotide sequence ID" value="NZ_BSEO01000001.1"/>
</dbReference>
<protein>
    <submittedName>
        <fullName evidence="1">Uncharacterized protein</fullName>
    </submittedName>
</protein>
<accession>A0A9W6M1M7</accession>